<dbReference type="EMBL" id="KB300130">
    <property type="protein sequence ID" value="ELU07143.1"/>
    <property type="molecule type" value="Genomic_DNA"/>
</dbReference>
<evidence type="ECO:0000313" key="3">
    <source>
        <dbReference type="EnsemblMetazoa" id="CapteP195405"/>
    </source>
</evidence>
<accession>R7UM32</accession>
<dbReference type="Proteomes" id="UP000014760">
    <property type="component" value="Unassembled WGS sequence"/>
</dbReference>
<reference evidence="4" key="1">
    <citation type="submission" date="2012-12" db="EMBL/GenBank/DDBJ databases">
        <authorList>
            <person name="Hellsten U."/>
            <person name="Grimwood J."/>
            <person name="Chapman J.A."/>
            <person name="Shapiro H."/>
            <person name="Aerts A."/>
            <person name="Otillar R.P."/>
            <person name="Terry A.Y."/>
            <person name="Boore J.L."/>
            <person name="Simakov O."/>
            <person name="Marletaz F."/>
            <person name="Cho S.-J."/>
            <person name="Edsinger-Gonzales E."/>
            <person name="Havlak P."/>
            <person name="Kuo D.-H."/>
            <person name="Larsson T."/>
            <person name="Lv J."/>
            <person name="Arendt D."/>
            <person name="Savage R."/>
            <person name="Osoegawa K."/>
            <person name="de Jong P."/>
            <person name="Lindberg D.R."/>
            <person name="Seaver E.C."/>
            <person name="Weisblat D.A."/>
            <person name="Putnam N.H."/>
            <person name="Grigoriev I.V."/>
            <person name="Rokhsar D.S."/>
        </authorList>
    </citation>
    <scope>NUCLEOTIDE SEQUENCE</scope>
    <source>
        <strain evidence="4">I ESC-2004</strain>
    </source>
</reference>
<keyword evidence="4" id="KW-1185">Reference proteome</keyword>
<reference evidence="3" key="3">
    <citation type="submission" date="2015-06" db="UniProtKB">
        <authorList>
            <consortium name="EnsemblMetazoa"/>
        </authorList>
    </citation>
    <scope>IDENTIFICATION</scope>
</reference>
<feature type="region of interest" description="Disordered" evidence="1">
    <location>
        <begin position="1"/>
        <end position="22"/>
    </location>
</feature>
<protein>
    <submittedName>
        <fullName evidence="2 3">Uncharacterized protein</fullName>
    </submittedName>
</protein>
<evidence type="ECO:0000256" key="1">
    <source>
        <dbReference type="SAM" id="MobiDB-lite"/>
    </source>
</evidence>
<proteinExistence type="predicted"/>
<reference evidence="2 4" key="2">
    <citation type="journal article" date="2013" name="Nature">
        <title>Insights into bilaterian evolution from three spiralian genomes.</title>
        <authorList>
            <person name="Simakov O."/>
            <person name="Marletaz F."/>
            <person name="Cho S.J."/>
            <person name="Edsinger-Gonzales E."/>
            <person name="Havlak P."/>
            <person name="Hellsten U."/>
            <person name="Kuo D.H."/>
            <person name="Larsson T."/>
            <person name="Lv J."/>
            <person name="Arendt D."/>
            <person name="Savage R."/>
            <person name="Osoegawa K."/>
            <person name="de Jong P."/>
            <person name="Grimwood J."/>
            <person name="Chapman J.A."/>
            <person name="Shapiro H."/>
            <person name="Aerts A."/>
            <person name="Otillar R.P."/>
            <person name="Terry A.Y."/>
            <person name="Boore J.L."/>
            <person name="Grigoriev I.V."/>
            <person name="Lindberg D.R."/>
            <person name="Seaver E.C."/>
            <person name="Weisblat D.A."/>
            <person name="Putnam N.H."/>
            <person name="Rokhsar D.S."/>
        </authorList>
    </citation>
    <scope>NUCLEOTIDE SEQUENCE</scope>
    <source>
        <strain evidence="2 4">I ESC-2004</strain>
    </source>
</reference>
<dbReference type="HOGENOM" id="CLU_038004_2_0_1"/>
<gene>
    <name evidence="2" type="ORF">CAPTEDRAFT_195405</name>
</gene>
<evidence type="ECO:0000313" key="4">
    <source>
        <dbReference type="Proteomes" id="UP000014760"/>
    </source>
</evidence>
<organism evidence="2">
    <name type="scientific">Capitella teleta</name>
    <name type="common">Polychaete worm</name>
    <dbReference type="NCBI Taxonomy" id="283909"/>
    <lineage>
        <taxon>Eukaryota</taxon>
        <taxon>Metazoa</taxon>
        <taxon>Spiralia</taxon>
        <taxon>Lophotrochozoa</taxon>
        <taxon>Annelida</taxon>
        <taxon>Polychaeta</taxon>
        <taxon>Sedentaria</taxon>
        <taxon>Scolecida</taxon>
        <taxon>Capitellidae</taxon>
        <taxon>Capitella</taxon>
    </lineage>
</organism>
<evidence type="ECO:0000313" key="2">
    <source>
        <dbReference type="EMBL" id="ELU07143.1"/>
    </source>
</evidence>
<dbReference type="EnsemblMetazoa" id="CapteT195405">
    <property type="protein sequence ID" value="CapteP195405"/>
    <property type="gene ID" value="CapteG195405"/>
</dbReference>
<name>R7UM32_CAPTE</name>
<dbReference type="EMBL" id="AMQN01022438">
    <property type="status" value="NOT_ANNOTATED_CDS"/>
    <property type="molecule type" value="Genomic_DNA"/>
</dbReference>
<dbReference type="AlphaFoldDB" id="R7UM32"/>
<sequence length="209" mass="24881">MPVTKKLPPIRKKKGITGCGHHAEPTRRRTIFWNRVWKENGSPQTGWVYEIRKKTRNDYRRISRWVIRNQEKLQAEKMSESPQTGQQRNFWTEVQRMRRKHNPTIQDVDGVTEQDDIRDLFCEKYKELYNCVAYDETEMEDLLSELNIRSSNCCENGKCYKDHNVSVNHVRDAIKKLKAASQTFVNRFQLIISKTPAINYQYMSPFCFK</sequence>